<keyword evidence="3" id="KW-1185">Reference proteome</keyword>
<dbReference type="RefSeq" id="WP_078786271.1">
    <property type="nucleotide sequence ID" value="NZ_FMTO01000005.1"/>
</dbReference>
<keyword evidence="1" id="KW-0812">Transmembrane</keyword>
<protein>
    <submittedName>
        <fullName evidence="2">Capsular polysaccharide biosynthesis protein</fullName>
    </submittedName>
</protein>
<evidence type="ECO:0000256" key="1">
    <source>
        <dbReference type="SAM" id="Phobius"/>
    </source>
</evidence>
<organism evidence="2 3">
    <name type="scientific">Eubacterium ruminantium</name>
    <dbReference type="NCBI Taxonomy" id="42322"/>
    <lineage>
        <taxon>Bacteria</taxon>
        <taxon>Bacillati</taxon>
        <taxon>Bacillota</taxon>
        <taxon>Clostridia</taxon>
        <taxon>Eubacteriales</taxon>
        <taxon>Eubacteriaceae</taxon>
        <taxon>Eubacterium</taxon>
    </lineage>
</organism>
<gene>
    <name evidence="2" type="ORF">SAMN02745110_00593</name>
</gene>
<dbReference type="OrthoDB" id="2049142at2"/>
<sequence>MRDKTREIDILYFFNYLKSKIAVIALTVFVCAGLIGAYDYKRQKGVRDESAKDRLKAAMEQNHDAFYFGSKKFTDAEQPAGIYNSTARLYVDFDYDDIEGFENAKISFLEINSKYETDATTILKDSKNLDEIITELDLRSYDDMKDITADDLQWLVNKNFTGAHVLNIVVSDVNPERAKLICDAVADKTMSSLKTYDFVDKVEKVSSATLPENTGFTLLKSSVKDINKKQLLKFAIVGGALGFILIIAFLFLMFAFTDKIYSETDIASAGMKFAVGPRRKKFDSGRVARSIALFEGVSKILLVSIDGNTNAPKDAEDINKELKSLGSKIKVIGAADFESDNEALDKVKECDSVIYMVRYGKSEIGKLVDAEEELSRSTKTLGVLVR</sequence>
<dbReference type="Proteomes" id="UP000189857">
    <property type="component" value="Unassembled WGS sequence"/>
</dbReference>
<keyword evidence="1" id="KW-1133">Transmembrane helix</keyword>
<proteinExistence type="predicted"/>
<accession>A0A1T4KZR3</accession>
<feature type="transmembrane region" description="Helical" evidence="1">
    <location>
        <begin position="21"/>
        <end position="40"/>
    </location>
</feature>
<evidence type="ECO:0000313" key="3">
    <source>
        <dbReference type="Proteomes" id="UP000189857"/>
    </source>
</evidence>
<feature type="transmembrane region" description="Helical" evidence="1">
    <location>
        <begin position="234"/>
        <end position="256"/>
    </location>
</feature>
<dbReference type="AlphaFoldDB" id="A0A1T4KZR3"/>
<reference evidence="2 3" key="1">
    <citation type="submission" date="2017-02" db="EMBL/GenBank/DDBJ databases">
        <authorList>
            <person name="Peterson S.W."/>
        </authorList>
    </citation>
    <scope>NUCLEOTIDE SEQUENCE [LARGE SCALE GENOMIC DNA]</scope>
    <source>
        <strain evidence="2 3">ATCC 17233</strain>
    </source>
</reference>
<name>A0A1T4KZR3_9FIRM</name>
<dbReference type="EMBL" id="FUXA01000005">
    <property type="protein sequence ID" value="SJZ47974.1"/>
    <property type="molecule type" value="Genomic_DNA"/>
</dbReference>
<keyword evidence="1" id="KW-0472">Membrane</keyword>
<evidence type="ECO:0000313" key="2">
    <source>
        <dbReference type="EMBL" id="SJZ47974.1"/>
    </source>
</evidence>